<dbReference type="OrthoDB" id="2015992at2759"/>
<comment type="caution">
    <text evidence="8">The sequence shown here is derived from an EMBL/GenBank/DDBJ whole genome shotgun (WGS) entry which is preliminary data.</text>
</comment>
<sequence length="196" mass="22239">MATTLKQAKQQLRQLIQQRLLQYGQEQLQTESQQVISQLVQQPAYQKAQHISIYINMEKGELQTNMLIKDAWMNGKTVYVPRCTGKNDMQMVRLEGQEDLDSLPRNKWGIPEPAADRAHVDPLLLDFIVMPGVAFDSKGNRCGHGRGYYDRYLAKATNAFTCAVCLSEQVIKHVPADEHDQKPNIIIAPLGILYES</sequence>
<dbReference type="InterPro" id="IPR037171">
    <property type="entry name" value="NagB/RpiA_transferase-like"/>
</dbReference>
<dbReference type="GO" id="GO:0046872">
    <property type="term" value="F:metal ion binding"/>
    <property type="evidence" value="ECO:0007669"/>
    <property type="project" value="UniProtKB-KW"/>
</dbReference>
<dbReference type="EMBL" id="JANBUW010000030">
    <property type="protein sequence ID" value="KAJ2850530.1"/>
    <property type="molecule type" value="Genomic_DNA"/>
</dbReference>
<feature type="binding site" evidence="6">
    <location>
        <begin position="9"/>
        <end position="13"/>
    </location>
    <ligand>
        <name>ATP</name>
        <dbReference type="ChEBI" id="CHEBI:30616"/>
    </ligand>
</feature>
<comment type="catalytic activity">
    <reaction evidence="4 7">
        <text>(6S)-5-formyl-5,6,7,8-tetrahydrofolate + ATP = (6R)-5,10-methenyltetrahydrofolate + ADP + phosphate</text>
        <dbReference type="Rhea" id="RHEA:10488"/>
        <dbReference type="ChEBI" id="CHEBI:30616"/>
        <dbReference type="ChEBI" id="CHEBI:43474"/>
        <dbReference type="ChEBI" id="CHEBI:57455"/>
        <dbReference type="ChEBI" id="CHEBI:57457"/>
        <dbReference type="ChEBI" id="CHEBI:456216"/>
        <dbReference type="EC" id="6.3.3.2"/>
    </reaction>
</comment>
<evidence type="ECO:0000313" key="9">
    <source>
        <dbReference type="Proteomes" id="UP001139887"/>
    </source>
</evidence>
<feature type="binding site" evidence="6">
    <location>
        <begin position="141"/>
        <end position="149"/>
    </location>
    <ligand>
        <name>ATP</name>
        <dbReference type="ChEBI" id="CHEBI:30616"/>
    </ligand>
</feature>
<dbReference type="GO" id="GO:0005524">
    <property type="term" value="F:ATP binding"/>
    <property type="evidence" value="ECO:0007669"/>
    <property type="project" value="UniProtKB-KW"/>
</dbReference>
<evidence type="ECO:0000313" key="8">
    <source>
        <dbReference type="EMBL" id="KAJ2850530.1"/>
    </source>
</evidence>
<evidence type="ECO:0000256" key="1">
    <source>
        <dbReference type="ARBA" id="ARBA00010638"/>
    </source>
</evidence>
<dbReference type="NCBIfam" id="TIGR02727">
    <property type="entry name" value="MTHFS_bact"/>
    <property type="match status" value="1"/>
</dbReference>
<evidence type="ECO:0000256" key="2">
    <source>
        <dbReference type="ARBA" id="ARBA00022741"/>
    </source>
</evidence>
<organism evidence="8 9">
    <name type="scientific">Coemansia brasiliensis</name>
    <dbReference type="NCBI Taxonomy" id="2650707"/>
    <lineage>
        <taxon>Eukaryota</taxon>
        <taxon>Fungi</taxon>
        <taxon>Fungi incertae sedis</taxon>
        <taxon>Zoopagomycota</taxon>
        <taxon>Kickxellomycotina</taxon>
        <taxon>Kickxellomycetes</taxon>
        <taxon>Kickxellales</taxon>
        <taxon>Kickxellaceae</taxon>
        <taxon>Coemansia</taxon>
    </lineage>
</organism>
<gene>
    <name evidence="8" type="ORF">IWW36_001848</name>
</gene>
<dbReference type="Gene3D" id="3.40.50.10420">
    <property type="entry name" value="NagB/RpiA/CoA transferase-like"/>
    <property type="match status" value="1"/>
</dbReference>
<dbReference type="GO" id="GO:0035999">
    <property type="term" value="P:tetrahydrofolate interconversion"/>
    <property type="evidence" value="ECO:0007669"/>
    <property type="project" value="TreeGrafter"/>
</dbReference>
<keyword evidence="7" id="KW-0479">Metal-binding</keyword>
<dbReference type="Proteomes" id="UP001139887">
    <property type="component" value="Unassembled WGS sequence"/>
</dbReference>
<dbReference type="GO" id="GO:0005739">
    <property type="term" value="C:mitochondrion"/>
    <property type="evidence" value="ECO:0007669"/>
    <property type="project" value="TreeGrafter"/>
</dbReference>
<dbReference type="EC" id="6.3.3.2" evidence="5 7"/>
<evidence type="ECO:0000256" key="5">
    <source>
        <dbReference type="ARBA" id="ARBA00038966"/>
    </source>
</evidence>
<accession>A0A9W8IG08</accession>
<dbReference type="PANTHER" id="PTHR23407">
    <property type="entry name" value="ATPASE INHIBITOR/5-FORMYLTETRAHYDROFOLATE CYCLO-LIGASE"/>
    <property type="match status" value="1"/>
</dbReference>
<comment type="similarity">
    <text evidence="1 7">Belongs to the 5-formyltetrahydrofolate cyclo-ligase family.</text>
</comment>
<dbReference type="GO" id="GO:0009396">
    <property type="term" value="P:folic acid-containing compound biosynthetic process"/>
    <property type="evidence" value="ECO:0007669"/>
    <property type="project" value="TreeGrafter"/>
</dbReference>
<dbReference type="GO" id="GO:0030272">
    <property type="term" value="F:5-formyltetrahydrofolate cyclo-ligase activity"/>
    <property type="evidence" value="ECO:0007669"/>
    <property type="project" value="UniProtKB-EC"/>
</dbReference>
<feature type="binding site" evidence="6">
    <location>
        <position position="55"/>
    </location>
    <ligand>
        <name>substrate</name>
    </ligand>
</feature>
<dbReference type="Pfam" id="PF01812">
    <property type="entry name" value="5-FTHF_cyc-lig"/>
    <property type="match status" value="1"/>
</dbReference>
<keyword evidence="7" id="KW-0460">Magnesium</keyword>
<dbReference type="InterPro" id="IPR002698">
    <property type="entry name" value="FTHF_cligase"/>
</dbReference>
<keyword evidence="3 6" id="KW-0067">ATP-binding</keyword>
<reference evidence="8" key="1">
    <citation type="submission" date="2022-07" db="EMBL/GenBank/DDBJ databases">
        <title>Phylogenomic reconstructions and comparative analyses of Kickxellomycotina fungi.</title>
        <authorList>
            <person name="Reynolds N.K."/>
            <person name="Stajich J.E."/>
            <person name="Barry K."/>
            <person name="Grigoriev I.V."/>
            <person name="Crous P."/>
            <person name="Smith M.E."/>
        </authorList>
    </citation>
    <scope>NUCLEOTIDE SEQUENCE</scope>
    <source>
        <strain evidence="8">NRRL 1566</strain>
    </source>
</reference>
<evidence type="ECO:0000256" key="3">
    <source>
        <dbReference type="ARBA" id="ARBA00022840"/>
    </source>
</evidence>
<dbReference type="PANTHER" id="PTHR23407:SF1">
    <property type="entry name" value="5-FORMYLTETRAHYDROFOLATE CYCLO-LIGASE"/>
    <property type="match status" value="1"/>
</dbReference>
<evidence type="ECO:0000256" key="7">
    <source>
        <dbReference type="RuleBase" id="RU361279"/>
    </source>
</evidence>
<dbReference type="SUPFAM" id="SSF100950">
    <property type="entry name" value="NagB/RpiA/CoA transferase-like"/>
    <property type="match status" value="1"/>
</dbReference>
<dbReference type="PIRSF" id="PIRSF006806">
    <property type="entry name" value="FTHF_cligase"/>
    <property type="match status" value="1"/>
</dbReference>
<feature type="binding site" evidence="6">
    <location>
        <position position="61"/>
    </location>
    <ligand>
        <name>substrate</name>
    </ligand>
</feature>
<dbReference type="AlphaFoldDB" id="A0A9W8IG08"/>
<evidence type="ECO:0000256" key="6">
    <source>
        <dbReference type="PIRSR" id="PIRSR006806-1"/>
    </source>
</evidence>
<dbReference type="InterPro" id="IPR024185">
    <property type="entry name" value="FTHF_cligase-like_sf"/>
</dbReference>
<keyword evidence="2 6" id="KW-0547">Nucleotide-binding</keyword>
<name>A0A9W8IG08_9FUNG</name>
<protein>
    <recommendedName>
        <fullName evidence="5 7">5-formyltetrahydrofolate cyclo-ligase</fullName>
        <ecNumber evidence="5 7">6.3.3.2</ecNumber>
    </recommendedName>
</protein>
<evidence type="ECO:0000256" key="4">
    <source>
        <dbReference type="ARBA" id="ARBA00036539"/>
    </source>
</evidence>
<comment type="cofactor">
    <cofactor evidence="7">
        <name>Mg(2+)</name>
        <dbReference type="ChEBI" id="CHEBI:18420"/>
    </cofactor>
</comment>
<proteinExistence type="inferred from homology"/>
<keyword evidence="9" id="KW-1185">Reference proteome</keyword>